<protein>
    <submittedName>
        <fullName evidence="3">DUF3298 and DUF4163 domain-containing protein</fullName>
    </submittedName>
</protein>
<comment type="caution">
    <text evidence="3">The sequence shown here is derived from an EMBL/GenBank/DDBJ whole genome shotgun (WGS) entry which is preliminary data.</text>
</comment>
<gene>
    <name evidence="3" type="ORF">HC176_11000</name>
</gene>
<dbReference type="InterPro" id="IPR037126">
    <property type="entry name" value="PdaC/RsiV-like_sf"/>
</dbReference>
<dbReference type="Gene3D" id="3.30.565.40">
    <property type="entry name" value="Fervidobacterium nodosum Rt17-B1 like"/>
    <property type="match status" value="1"/>
</dbReference>
<dbReference type="Pfam" id="PF11738">
    <property type="entry name" value="DUF3298"/>
    <property type="match status" value="1"/>
</dbReference>
<organism evidence="3 4">
    <name type="scientific">Tamlana crocina</name>
    <dbReference type="NCBI Taxonomy" id="393006"/>
    <lineage>
        <taxon>Bacteria</taxon>
        <taxon>Pseudomonadati</taxon>
        <taxon>Bacteroidota</taxon>
        <taxon>Flavobacteriia</taxon>
        <taxon>Flavobacteriales</taxon>
        <taxon>Flavobacteriaceae</taxon>
        <taxon>Tamlana</taxon>
    </lineage>
</organism>
<name>A0ABX1DCC2_9FLAO</name>
<evidence type="ECO:0000313" key="3">
    <source>
        <dbReference type="EMBL" id="NJX16014.1"/>
    </source>
</evidence>
<feature type="domain" description="DUF3298" evidence="1">
    <location>
        <begin position="165"/>
        <end position="229"/>
    </location>
</feature>
<sequence>MLQIQRNFYILIFLFVLSCNKEVKTSFSEINITTENNAIVEVNVPEANGKKTITEQINSEITKTIAAALHIGDPDSVPSVSVEESIKRFNEEFQDFKRDFPETELPWEAQIDGEVVYQSPEIICVAITTYTNTGGAHGLSNVTFLNFNATTGNKISNEKLITDFEAFKKMAKPYFDKAIAEKEHAIFDTEAFQLPANIGYTEDGLVLLYNTYEIAPYSTGIIEFKIPYEEAEPFLAFNHL</sequence>
<dbReference type="InterPro" id="IPR021729">
    <property type="entry name" value="DUF3298"/>
</dbReference>
<dbReference type="Proteomes" id="UP000760545">
    <property type="component" value="Unassembled WGS sequence"/>
</dbReference>
<dbReference type="EMBL" id="JAAVJS010000014">
    <property type="protein sequence ID" value="NJX16014.1"/>
    <property type="molecule type" value="Genomic_DNA"/>
</dbReference>
<proteinExistence type="predicted"/>
<accession>A0ABX1DCC2</accession>
<dbReference type="InterPro" id="IPR025303">
    <property type="entry name" value="PdaC"/>
</dbReference>
<evidence type="ECO:0000313" key="4">
    <source>
        <dbReference type="Proteomes" id="UP000760545"/>
    </source>
</evidence>
<feature type="domain" description="Deacetylase PdaC" evidence="2">
    <location>
        <begin position="34"/>
        <end position="139"/>
    </location>
</feature>
<evidence type="ECO:0000259" key="2">
    <source>
        <dbReference type="Pfam" id="PF13739"/>
    </source>
</evidence>
<dbReference type="RefSeq" id="WP_167918256.1">
    <property type="nucleotide sequence ID" value="NZ_JAAVJS010000014.1"/>
</dbReference>
<dbReference type="PROSITE" id="PS51257">
    <property type="entry name" value="PROKAR_LIPOPROTEIN"/>
    <property type="match status" value="1"/>
</dbReference>
<evidence type="ECO:0000259" key="1">
    <source>
        <dbReference type="Pfam" id="PF11738"/>
    </source>
</evidence>
<keyword evidence="4" id="KW-1185">Reference proteome</keyword>
<dbReference type="Pfam" id="PF13739">
    <property type="entry name" value="PdaC"/>
    <property type="match status" value="1"/>
</dbReference>
<dbReference type="Gene3D" id="3.90.640.20">
    <property type="entry name" value="Heat-shock cognate protein, ATPase"/>
    <property type="match status" value="1"/>
</dbReference>
<reference evidence="3 4" key="1">
    <citation type="submission" date="2020-03" db="EMBL/GenBank/DDBJ databases">
        <title>Tamlana sp. nov, isolated from XXX.</title>
        <authorList>
            <person name="Cao W.R."/>
        </authorList>
    </citation>
    <scope>NUCLEOTIDE SEQUENCE [LARGE SCALE GENOMIC DNA]</scope>
    <source>
        <strain evidence="3 4">HST1-43</strain>
    </source>
</reference>